<evidence type="ECO:0000256" key="7">
    <source>
        <dbReference type="ARBA" id="ARBA00022723"/>
    </source>
</evidence>
<comment type="caution">
    <text evidence="21">The sequence shown here is derived from an EMBL/GenBank/DDBJ whole genome shotgun (WGS) entry which is preliminary data.</text>
</comment>
<feature type="domain" description="GHMP kinase N-terminal" evidence="19">
    <location>
        <begin position="110"/>
        <end position="205"/>
    </location>
</feature>
<dbReference type="EC" id="2.7.1.36" evidence="3 18"/>
<evidence type="ECO:0000259" key="20">
    <source>
        <dbReference type="Pfam" id="PF08544"/>
    </source>
</evidence>
<comment type="pathway">
    <text evidence="17 18">Isoprenoid biosynthesis; isopentenyl diphosphate biosynthesis via mevalonate pathway; isopentenyl diphosphate from (R)-mevalonate: step 1/3.</text>
</comment>
<dbReference type="InterPro" id="IPR036554">
    <property type="entry name" value="GHMP_kinase_C_sf"/>
</dbReference>
<evidence type="ECO:0000256" key="13">
    <source>
        <dbReference type="ARBA" id="ARBA00023011"/>
    </source>
</evidence>
<keyword evidence="6 18" id="KW-0808">Transferase</keyword>
<evidence type="ECO:0000256" key="11">
    <source>
        <dbReference type="ARBA" id="ARBA00022842"/>
    </source>
</evidence>
<dbReference type="PROSITE" id="PS00627">
    <property type="entry name" value="GHMP_KINASES_ATP"/>
    <property type="match status" value="1"/>
</dbReference>
<keyword evidence="16 18" id="KW-0753">Steroid metabolism</keyword>
<dbReference type="SUPFAM" id="SSF54211">
    <property type="entry name" value="Ribosomal protein S5 domain 2-like"/>
    <property type="match status" value="1"/>
</dbReference>
<dbReference type="GO" id="GO:0004496">
    <property type="term" value="F:mevalonate kinase activity"/>
    <property type="evidence" value="ECO:0007669"/>
    <property type="project" value="UniProtKB-EC"/>
</dbReference>
<comment type="catalytic activity">
    <reaction evidence="18">
        <text>(R)-mevalonate + ATP = (R)-5-phosphomevalonate + ADP + H(+)</text>
        <dbReference type="Rhea" id="RHEA:17065"/>
        <dbReference type="ChEBI" id="CHEBI:15378"/>
        <dbReference type="ChEBI" id="CHEBI:30616"/>
        <dbReference type="ChEBI" id="CHEBI:36464"/>
        <dbReference type="ChEBI" id="CHEBI:58146"/>
        <dbReference type="ChEBI" id="CHEBI:456216"/>
        <dbReference type="EC" id="2.7.1.36"/>
    </reaction>
</comment>
<name>A0A7D9E2V4_PARCT</name>
<sequence>MVEFSLLVLSAPAKVILHGEHSVVYGKVSLAASVDLRTTLTWETLTNDTVELHLHDLGFSTSWTTKQIKAVQLSPSVDIDAFKIFLGTQDVSDVAVTAAWAFVYLYRSIYGESLVPGKFTLKSDIPVGAGLGSSASYCTVLATSMLITSGVFEPEAIARSEAQSNESKMSRDECLRMISNWAYEAETIIHGKPSGIDNTVSTFGGFLQFQAGQLENIKSVPELNIFLINTNVPRSTKTMVAGLRCRYEEMPKVYDHLFSAINEISVECRQILEHLGEQDATKIKDLKEDSDEFLRLEKLIDLNQDILRTVGVSHSTIDKVCETTMTYGFHSKLTGAGGGGCVITLLKQDVKSETVDKLSKELKELGCDCWRTKLGGEGVAVHNWTSR</sequence>
<dbReference type="GO" id="GO:0046872">
    <property type="term" value="F:metal ion binding"/>
    <property type="evidence" value="ECO:0007669"/>
    <property type="project" value="UniProtKB-KW"/>
</dbReference>
<dbReference type="GO" id="GO:0005829">
    <property type="term" value="C:cytosol"/>
    <property type="evidence" value="ECO:0007669"/>
    <property type="project" value="TreeGrafter"/>
</dbReference>
<dbReference type="InterPro" id="IPR013750">
    <property type="entry name" value="GHMP_kinase_C_dom"/>
</dbReference>
<evidence type="ECO:0000256" key="16">
    <source>
        <dbReference type="ARBA" id="ARBA00023221"/>
    </source>
</evidence>
<dbReference type="OrthoDB" id="1652964at2759"/>
<keyword evidence="22" id="KW-1185">Reference proteome</keyword>
<evidence type="ECO:0000259" key="19">
    <source>
        <dbReference type="Pfam" id="PF00288"/>
    </source>
</evidence>
<comment type="subcellular location">
    <subcellularLocation>
        <location evidence="1 18">Cytoplasm</location>
    </subcellularLocation>
</comment>
<keyword evidence="15 18" id="KW-1207">Sterol metabolism</keyword>
<dbReference type="InterPro" id="IPR006205">
    <property type="entry name" value="Mev_gal_kin"/>
</dbReference>
<dbReference type="SUPFAM" id="SSF55060">
    <property type="entry name" value="GHMP Kinase, C-terminal domain"/>
    <property type="match status" value="1"/>
</dbReference>
<evidence type="ECO:0000256" key="6">
    <source>
        <dbReference type="ARBA" id="ARBA00022679"/>
    </source>
</evidence>
<keyword evidence="13 18" id="KW-0756">Sterol biosynthesis</keyword>
<evidence type="ECO:0000256" key="5">
    <source>
        <dbReference type="ARBA" id="ARBA00022516"/>
    </source>
</evidence>
<evidence type="ECO:0000256" key="15">
    <source>
        <dbReference type="ARBA" id="ARBA00023166"/>
    </source>
</evidence>
<dbReference type="GO" id="GO:0006695">
    <property type="term" value="P:cholesterol biosynthetic process"/>
    <property type="evidence" value="ECO:0007669"/>
    <property type="project" value="TreeGrafter"/>
</dbReference>
<dbReference type="PRINTS" id="PR00959">
    <property type="entry name" value="MEVGALKINASE"/>
</dbReference>
<protein>
    <recommendedName>
        <fullName evidence="3 18">Mevalonate kinase</fullName>
        <shortName evidence="18">MK</shortName>
        <ecNumber evidence="3 18">2.7.1.36</ecNumber>
    </recommendedName>
</protein>
<evidence type="ECO:0000256" key="17">
    <source>
        <dbReference type="ARBA" id="ARBA00029438"/>
    </source>
</evidence>
<evidence type="ECO:0000256" key="3">
    <source>
        <dbReference type="ARBA" id="ARBA00012103"/>
    </source>
</evidence>
<organism evidence="21 22">
    <name type="scientific">Paramuricea clavata</name>
    <name type="common">Red gorgonian</name>
    <name type="synonym">Violescent sea-whip</name>
    <dbReference type="NCBI Taxonomy" id="317549"/>
    <lineage>
        <taxon>Eukaryota</taxon>
        <taxon>Metazoa</taxon>
        <taxon>Cnidaria</taxon>
        <taxon>Anthozoa</taxon>
        <taxon>Octocorallia</taxon>
        <taxon>Malacalcyonacea</taxon>
        <taxon>Plexauridae</taxon>
        <taxon>Paramuricea</taxon>
    </lineage>
</organism>
<keyword evidence="11" id="KW-0460">Magnesium</keyword>
<proteinExistence type="inferred from homology"/>
<keyword evidence="9 18" id="KW-0418">Kinase</keyword>
<accession>A0A7D9E2V4</accession>
<keyword evidence="8 18" id="KW-0547">Nucleotide-binding</keyword>
<evidence type="ECO:0000313" key="22">
    <source>
        <dbReference type="Proteomes" id="UP001152795"/>
    </source>
</evidence>
<evidence type="ECO:0000256" key="10">
    <source>
        <dbReference type="ARBA" id="ARBA00022840"/>
    </source>
</evidence>
<dbReference type="Pfam" id="PF08544">
    <property type="entry name" value="GHMP_kinases_C"/>
    <property type="match status" value="1"/>
</dbReference>
<dbReference type="EMBL" id="CACRXK020003389">
    <property type="protein sequence ID" value="CAB3998576.1"/>
    <property type="molecule type" value="Genomic_DNA"/>
</dbReference>
<dbReference type="FunFam" id="3.30.70.890:FF:000003">
    <property type="entry name" value="Mevalonate kinase"/>
    <property type="match status" value="1"/>
</dbReference>
<dbReference type="UniPathway" id="UPA00057">
    <property type="reaction ID" value="UER00098"/>
</dbReference>
<keyword evidence="7" id="KW-0479">Metal-binding</keyword>
<evidence type="ECO:0000256" key="8">
    <source>
        <dbReference type="ARBA" id="ARBA00022741"/>
    </source>
</evidence>
<keyword evidence="14 18" id="KW-0443">Lipid metabolism</keyword>
<reference evidence="21" key="1">
    <citation type="submission" date="2020-04" db="EMBL/GenBank/DDBJ databases">
        <authorList>
            <person name="Alioto T."/>
            <person name="Alioto T."/>
            <person name="Gomez Garrido J."/>
        </authorList>
    </citation>
    <scope>NUCLEOTIDE SEQUENCE</scope>
    <source>
        <strain evidence="21">A484AB</strain>
    </source>
</reference>
<dbReference type="NCBIfam" id="TIGR00549">
    <property type="entry name" value="mevalon_kin"/>
    <property type="match status" value="1"/>
</dbReference>
<dbReference type="AlphaFoldDB" id="A0A7D9E2V4"/>
<evidence type="ECO:0000256" key="1">
    <source>
        <dbReference type="ARBA" id="ARBA00004496"/>
    </source>
</evidence>
<dbReference type="PANTHER" id="PTHR43290:SF2">
    <property type="entry name" value="MEVALONATE KINASE"/>
    <property type="match status" value="1"/>
</dbReference>
<dbReference type="Gene3D" id="3.30.70.890">
    <property type="entry name" value="GHMP kinase, C-terminal domain"/>
    <property type="match status" value="1"/>
</dbReference>
<dbReference type="InterPro" id="IPR014721">
    <property type="entry name" value="Ribsml_uS5_D2-typ_fold_subgr"/>
</dbReference>
<comment type="similarity">
    <text evidence="2 18">Belongs to the GHMP kinase family. Mevalonate kinase subfamily.</text>
</comment>
<dbReference type="PANTHER" id="PTHR43290">
    <property type="entry name" value="MEVALONATE KINASE"/>
    <property type="match status" value="1"/>
</dbReference>
<dbReference type="GO" id="GO:0019287">
    <property type="term" value="P:isopentenyl diphosphate biosynthetic process, mevalonate pathway"/>
    <property type="evidence" value="ECO:0007669"/>
    <property type="project" value="UniProtKB-UniPathway"/>
</dbReference>
<dbReference type="GO" id="GO:0005524">
    <property type="term" value="F:ATP binding"/>
    <property type="evidence" value="ECO:0007669"/>
    <property type="project" value="UniProtKB-KW"/>
</dbReference>
<dbReference type="InterPro" id="IPR006203">
    <property type="entry name" value="GHMP_knse_ATP-bd_CS"/>
</dbReference>
<dbReference type="InterPro" id="IPR020568">
    <property type="entry name" value="Ribosomal_Su5_D2-typ_SF"/>
</dbReference>
<dbReference type="Gene3D" id="3.30.230.10">
    <property type="match status" value="1"/>
</dbReference>
<keyword evidence="4 18" id="KW-0963">Cytoplasm</keyword>
<evidence type="ECO:0000256" key="4">
    <source>
        <dbReference type="ARBA" id="ARBA00022490"/>
    </source>
</evidence>
<evidence type="ECO:0000256" key="12">
    <source>
        <dbReference type="ARBA" id="ARBA00022955"/>
    </source>
</evidence>
<gene>
    <name evidence="21" type="ORF">PACLA_8A080639</name>
</gene>
<feature type="domain" description="GHMP kinase C-terminal" evidence="20">
    <location>
        <begin position="294"/>
        <end position="362"/>
    </location>
</feature>
<evidence type="ECO:0000256" key="14">
    <source>
        <dbReference type="ARBA" id="ARBA00023098"/>
    </source>
</evidence>
<dbReference type="Proteomes" id="UP001152795">
    <property type="component" value="Unassembled WGS sequence"/>
</dbReference>
<keyword evidence="5 18" id="KW-0444">Lipid biosynthesis</keyword>
<evidence type="ECO:0000313" key="21">
    <source>
        <dbReference type="EMBL" id="CAB3998576.1"/>
    </source>
</evidence>
<evidence type="ECO:0000256" key="2">
    <source>
        <dbReference type="ARBA" id="ARBA00006495"/>
    </source>
</evidence>
<dbReference type="InterPro" id="IPR006204">
    <property type="entry name" value="GHMP_kinase_N_dom"/>
</dbReference>
<keyword evidence="10 18" id="KW-0067">ATP-binding</keyword>
<dbReference type="Pfam" id="PF00288">
    <property type="entry name" value="GHMP_kinases_N"/>
    <property type="match status" value="1"/>
</dbReference>
<keyword evidence="12 18" id="KW-0752">Steroid biosynthesis</keyword>
<evidence type="ECO:0000256" key="18">
    <source>
        <dbReference type="RuleBase" id="RU363087"/>
    </source>
</evidence>
<evidence type="ECO:0000256" key="9">
    <source>
        <dbReference type="ARBA" id="ARBA00022777"/>
    </source>
</evidence>